<dbReference type="Pfam" id="PF00903">
    <property type="entry name" value="Glyoxalase"/>
    <property type="match status" value="1"/>
</dbReference>
<evidence type="ECO:0000313" key="2">
    <source>
        <dbReference type="EMBL" id="RNB87573.1"/>
    </source>
</evidence>
<sequence>MEKNVSKVGCIFIPVTDVKRSTDWYMRMFDMETIEILDYRAGLAFPNRETLVLLWKVAKPQTVEFDTGFNKMPYYNFNSYDIHDTYQQLKAKGATVSEIHEMPEYRFFEAFDPDSNPVSIVEETQESPYFVHKQKYRKHT</sequence>
<dbReference type="PROSITE" id="PS51819">
    <property type="entry name" value="VOC"/>
    <property type="match status" value="1"/>
</dbReference>
<dbReference type="SUPFAM" id="SSF54593">
    <property type="entry name" value="Glyoxalase/Bleomycin resistance protein/Dihydroxybiphenyl dioxygenase"/>
    <property type="match status" value="1"/>
</dbReference>
<dbReference type="Proteomes" id="UP000269573">
    <property type="component" value="Unassembled WGS sequence"/>
</dbReference>
<accession>A0A3M8DHK5</accession>
<dbReference type="EMBL" id="RHHU01000004">
    <property type="protein sequence ID" value="RNB87573.1"/>
    <property type="molecule type" value="Genomic_DNA"/>
</dbReference>
<dbReference type="InterPro" id="IPR004360">
    <property type="entry name" value="Glyas_Fos-R_dOase_dom"/>
</dbReference>
<dbReference type="AlphaFoldDB" id="A0A3M8DHK5"/>
<proteinExistence type="predicted"/>
<feature type="domain" description="VOC" evidence="1">
    <location>
        <begin position="7"/>
        <end position="123"/>
    </location>
</feature>
<protein>
    <submittedName>
        <fullName evidence="2">VOC family protein</fullName>
    </submittedName>
</protein>
<dbReference type="InterPro" id="IPR037523">
    <property type="entry name" value="VOC_core"/>
</dbReference>
<evidence type="ECO:0000259" key="1">
    <source>
        <dbReference type="PROSITE" id="PS51819"/>
    </source>
</evidence>
<evidence type="ECO:0000313" key="3">
    <source>
        <dbReference type="Proteomes" id="UP000269573"/>
    </source>
</evidence>
<name>A0A3M8DHK5_9BACL</name>
<dbReference type="InterPro" id="IPR029068">
    <property type="entry name" value="Glyas_Bleomycin-R_OHBP_Dase"/>
</dbReference>
<organism evidence="2 3">
    <name type="scientific">Brevibacillus nitrificans</name>
    <dbReference type="NCBI Taxonomy" id="651560"/>
    <lineage>
        <taxon>Bacteria</taxon>
        <taxon>Bacillati</taxon>
        <taxon>Bacillota</taxon>
        <taxon>Bacilli</taxon>
        <taxon>Bacillales</taxon>
        <taxon>Paenibacillaceae</taxon>
        <taxon>Brevibacillus</taxon>
    </lineage>
</organism>
<comment type="caution">
    <text evidence="2">The sequence shown here is derived from an EMBL/GenBank/DDBJ whole genome shotgun (WGS) entry which is preliminary data.</text>
</comment>
<keyword evidence="3" id="KW-1185">Reference proteome</keyword>
<dbReference type="Gene3D" id="3.10.180.10">
    <property type="entry name" value="2,3-Dihydroxybiphenyl 1,2-Dioxygenase, domain 1"/>
    <property type="match status" value="1"/>
</dbReference>
<gene>
    <name evidence="2" type="ORF">EDM59_09750</name>
</gene>
<reference evidence="2 3" key="1">
    <citation type="submission" date="2018-10" db="EMBL/GenBank/DDBJ databases">
        <title>Phylogenomics of Brevibacillus.</title>
        <authorList>
            <person name="Dunlap C."/>
        </authorList>
    </citation>
    <scope>NUCLEOTIDE SEQUENCE [LARGE SCALE GENOMIC DNA]</scope>
    <source>
        <strain evidence="2 3">JCM 15774</strain>
    </source>
</reference>
<dbReference type="RefSeq" id="WP_122923453.1">
    <property type="nucleotide sequence ID" value="NZ_RHHU01000004.1"/>
</dbReference>